<keyword evidence="1" id="KW-0436">Ligase</keyword>
<evidence type="ECO:0000256" key="2">
    <source>
        <dbReference type="ARBA" id="ARBA00022741"/>
    </source>
</evidence>
<dbReference type="InterPro" id="IPR052032">
    <property type="entry name" value="ATP-dep_AA_Ligase"/>
</dbReference>
<dbReference type="KEGG" id="mshg:MSG_03285"/>
<dbReference type="Gene3D" id="3.30.470.20">
    <property type="entry name" value="ATP-grasp fold, B domain"/>
    <property type="match status" value="1"/>
</dbReference>
<feature type="domain" description="ATP-grasp" evidence="5">
    <location>
        <begin position="103"/>
        <end position="307"/>
    </location>
</feature>
<keyword evidence="2 4" id="KW-0547">Nucleotide-binding</keyword>
<dbReference type="GO" id="GO:0005524">
    <property type="term" value="F:ATP binding"/>
    <property type="evidence" value="ECO:0007669"/>
    <property type="project" value="UniProtKB-UniRule"/>
</dbReference>
<keyword evidence="3 4" id="KW-0067">ATP-binding</keyword>
<dbReference type="OrthoDB" id="24041at2"/>
<dbReference type="RefSeq" id="WP_096441189.1">
    <property type="nucleotide sequence ID" value="NZ_AP018164.1"/>
</dbReference>
<dbReference type="PANTHER" id="PTHR43585:SF2">
    <property type="entry name" value="ATP-GRASP ENZYME FSQD"/>
    <property type="match status" value="1"/>
</dbReference>
<organism evidence="6 7">
    <name type="scientific">Mycobacterium shigaense</name>
    <dbReference type="NCBI Taxonomy" id="722731"/>
    <lineage>
        <taxon>Bacteria</taxon>
        <taxon>Bacillati</taxon>
        <taxon>Actinomycetota</taxon>
        <taxon>Actinomycetes</taxon>
        <taxon>Mycobacteriales</taxon>
        <taxon>Mycobacteriaceae</taxon>
        <taxon>Mycobacterium</taxon>
        <taxon>Mycobacterium simiae complex</taxon>
    </lineage>
</organism>
<dbReference type="AlphaFoldDB" id="A0A1Z4EKG7"/>
<proteinExistence type="predicted"/>
<evidence type="ECO:0000313" key="7">
    <source>
        <dbReference type="Proteomes" id="UP000217736"/>
    </source>
</evidence>
<dbReference type="EMBL" id="AP018164">
    <property type="protein sequence ID" value="BAX93422.1"/>
    <property type="molecule type" value="Genomic_DNA"/>
</dbReference>
<dbReference type="InterPro" id="IPR011761">
    <property type="entry name" value="ATP-grasp"/>
</dbReference>
<dbReference type="PANTHER" id="PTHR43585">
    <property type="entry name" value="FUMIPYRROLE BIOSYNTHESIS PROTEIN C"/>
    <property type="match status" value="1"/>
</dbReference>
<evidence type="ECO:0000256" key="3">
    <source>
        <dbReference type="ARBA" id="ARBA00022840"/>
    </source>
</evidence>
<dbReference type="PROSITE" id="PS50975">
    <property type="entry name" value="ATP_GRASP"/>
    <property type="match status" value="1"/>
</dbReference>
<accession>A0A1Z4EKG7</accession>
<dbReference type="GO" id="GO:0046872">
    <property type="term" value="F:metal ion binding"/>
    <property type="evidence" value="ECO:0007669"/>
    <property type="project" value="InterPro"/>
</dbReference>
<evidence type="ECO:0000313" key="6">
    <source>
        <dbReference type="EMBL" id="BAX93422.1"/>
    </source>
</evidence>
<dbReference type="Proteomes" id="UP000217736">
    <property type="component" value="Chromosome"/>
</dbReference>
<keyword evidence="7" id="KW-1185">Reference proteome</keyword>
<evidence type="ECO:0000256" key="4">
    <source>
        <dbReference type="PROSITE-ProRule" id="PRU00409"/>
    </source>
</evidence>
<sequence length="308" mass="35249">MANMVSRKLKISGERWSKPARENMSHTTDLRLKNPDLHVAIFGKHSRDWMVALGPRARLWKGALPVKSVQLLHENSDLSSWNDEKRANTVIIPLLEKHITTLPDGFRHLTSPHDLIAKVSDKKKLHDFLARSGFQEYLPAVFGEGEAVRYPCVVKRLDLYAGDGVRIAHDIEQLVSHLRDPLFRQHPYQIQELIAGEFEYVTHLVCKSGEILEEHSFEYRMRGPAEIRRFRSPVEFNRSTQSDEVMSIFSRIVRSLNFTGPCNVNFKLIDGRPVVFEINPRLGGSLMKKESIEALAKVVRAILDHADQ</sequence>
<evidence type="ECO:0000256" key="1">
    <source>
        <dbReference type="ARBA" id="ARBA00022598"/>
    </source>
</evidence>
<name>A0A1Z4EKG7_9MYCO</name>
<dbReference type="Pfam" id="PF02655">
    <property type="entry name" value="ATP-grasp_3"/>
    <property type="match status" value="1"/>
</dbReference>
<dbReference type="SUPFAM" id="SSF56059">
    <property type="entry name" value="Glutathione synthetase ATP-binding domain-like"/>
    <property type="match status" value="1"/>
</dbReference>
<gene>
    <name evidence="6" type="ORF">MSG_03285</name>
</gene>
<protein>
    <recommendedName>
        <fullName evidence="5">ATP-grasp domain-containing protein</fullName>
    </recommendedName>
</protein>
<dbReference type="GO" id="GO:0016874">
    <property type="term" value="F:ligase activity"/>
    <property type="evidence" value="ECO:0007669"/>
    <property type="project" value="UniProtKB-KW"/>
</dbReference>
<dbReference type="InterPro" id="IPR003806">
    <property type="entry name" value="ATP-grasp_PylC-type"/>
</dbReference>
<evidence type="ECO:0000259" key="5">
    <source>
        <dbReference type="PROSITE" id="PS50975"/>
    </source>
</evidence>
<reference evidence="7" key="1">
    <citation type="submission" date="2017-06" db="EMBL/GenBank/DDBJ databases">
        <title>Complete Genome Sequence of Mycobacterium shigaense.</title>
        <authorList>
            <person name="Fukano H."/>
            <person name="Yoshida M."/>
            <person name="Kazumi Y."/>
            <person name="Ogura Y."/>
            <person name="Mitarai S."/>
            <person name="Hayashi T."/>
            <person name="Hoshino Y."/>
        </authorList>
    </citation>
    <scope>NUCLEOTIDE SEQUENCE [LARGE SCALE GENOMIC DNA]</scope>
    <source>
        <strain evidence="7">UN-152</strain>
    </source>
</reference>